<protein>
    <submittedName>
        <fullName evidence="1">Uncharacterized protein</fullName>
    </submittedName>
</protein>
<dbReference type="Proteomes" id="UP000054683">
    <property type="component" value="Unassembled WGS sequence"/>
</dbReference>
<sequence length="93" mass="9773">MSILVAISSDKSTSWRRHATGINSDVAPFSTEISAIVTALCTGSIEPPTPRPSNLGGAWRLRLLEGDTEVAGGVLADAHADPPSGMEWRNIGM</sequence>
<proteinExistence type="predicted"/>
<dbReference type="AlphaFoldDB" id="A0A158F8V4"/>
<gene>
    <name evidence="1" type="ORF">AWB69_00849</name>
</gene>
<name>A0A158F8V4_9BURK</name>
<evidence type="ECO:0000313" key="2">
    <source>
        <dbReference type="Proteomes" id="UP000054683"/>
    </source>
</evidence>
<evidence type="ECO:0000313" key="1">
    <source>
        <dbReference type="EMBL" id="SAL16352.1"/>
    </source>
</evidence>
<dbReference type="EMBL" id="FCOK02000003">
    <property type="protein sequence ID" value="SAL16352.1"/>
    <property type="molecule type" value="Genomic_DNA"/>
</dbReference>
<accession>A0A158F8V4</accession>
<reference evidence="1 2" key="1">
    <citation type="submission" date="2016-01" db="EMBL/GenBank/DDBJ databases">
        <authorList>
            <person name="Oliw E.H."/>
        </authorList>
    </citation>
    <scope>NUCLEOTIDE SEQUENCE [LARGE SCALE GENOMIC DNA]</scope>
    <source>
        <strain evidence="1">LMG 27134</strain>
    </source>
</reference>
<organism evidence="1 2">
    <name type="scientific">Caballeronia udeis</name>
    <dbReference type="NCBI Taxonomy" id="1232866"/>
    <lineage>
        <taxon>Bacteria</taxon>
        <taxon>Pseudomonadati</taxon>
        <taxon>Pseudomonadota</taxon>
        <taxon>Betaproteobacteria</taxon>
        <taxon>Burkholderiales</taxon>
        <taxon>Burkholderiaceae</taxon>
        <taxon>Caballeronia</taxon>
    </lineage>
</organism>